<name>A0A832TGX5_9EURY</name>
<dbReference type="Gene3D" id="3.30.1330.90">
    <property type="entry name" value="D-3-phosphoglycerate dehydrogenase, domain 3"/>
    <property type="match status" value="1"/>
</dbReference>
<dbReference type="EMBL" id="DUJS01000004">
    <property type="protein sequence ID" value="HII70529.1"/>
    <property type="molecule type" value="Genomic_DNA"/>
</dbReference>
<evidence type="ECO:0000313" key="2">
    <source>
        <dbReference type="Proteomes" id="UP000619545"/>
    </source>
</evidence>
<gene>
    <name evidence="1" type="ORF">HA336_04775</name>
</gene>
<dbReference type="Proteomes" id="UP000619545">
    <property type="component" value="Unassembled WGS sequence"/>
</dbReference>
<accession>A0A832TGX5</accession>
<dbReference type="InterPro" id="IPR029009">
    <property type="entry name" value="ASB_dom_sf"/>
</dbReference>
<evidence type="ECO:0000313" key="1">
    <source>
        <dbReference type="EMBL" id="HII70529.1"/>
    </source>
</evidence>
<comment type="caution">
    <text evidence="1">The sequence shown here is derived from an EMBL/GenBank/DDBJ whole genome shotgun (WGS) entry which is preliminary data.</text>
</comment>
<sequence length="66" mass="7434">MQLLKGRLRSVVIKVGEEPGDREREALKRAMLKGCLDRILQEPVTMVNAVRVKDSHPPELVVVEEA</sequence>
<dbReference type="RefSeq" id="WP_011018689.1">
    <property type="nucleotide sequence ID" value="NZ_DUJS01000004.1"/>
</dbReference>
<dbReference type="GeneID" id="68225855"/>
<organism evidence="1 2">
    <name type="scientific">Methanopyrus kandleri</name>
    <dbReference type="NCBI Taxonomy" id="2320"/>
    <lineage>
        <taxon>Archaea</taxon>
        <taxon>Methanobacteriati</taxon>
        <taxon>Methanobacteriota</taxon>
        <taxon>Methanomada group</taxon>
        <taxon>Methanopyri</taxon>
        <taxon>Methanopyrales</taxon>
        <taxon>Methanopyraceae</taxon>
        <taxon>Methanopyrus</taxon>
    </lineage>
</organism>
<reference evidence="1" key="1">
    <citation type="journal article" date="2020" name="bioRxiv">
        <title>A rank-normalized archaeal taxonomy based on genome phylogeny resolves widespread incomplete and uneven classifications.</title>
        <authorList>
            <person name="Rinke C."/>
            <person name="Chuvochina M."/>
            <person name="Mussig A.J."/>
            <person name="Chaumeil P.-A."/>
            <person name="Waite D.W."/>
            <person name="Whitman W.B."/>
            <person name="Parks D.H."/>
            <person name="Hugenholtz P."/>
        </authorList>
    </citation>
    <scope>NUCLEOTIDE SEQUENCE</scope>
    <source>
        <strain evidence="1">UBA8853</strain>
    </source>
</reference>
<proteinExistence type="predicted"/>
<dbReference type="AlphaFoldDB" id="A0A832TGX5"/>
<protein>
    <submittedName>
        <fullName evidence="1">Uncharacterized protein</fullName>
    </submittedName>
</protein>
<dbReference type="SUPFAM" id="SSF143548">
    <property type="entry name" value="Serine metabolism enzymes domain"/>
    <property type="match status" value="1"/>
</dbReference>